<feature type="domain" description="SHSP" evidence="5">
    <location>
        <begin position="23"/>
        <end position="139"/>
    </location>
</feature>
<dbReference type="Pfam" id="PF00011">
    <property type="entry name" value="HSP20"/>
    <property type="match status" value="1"/>
</dbReference>
<dbReference type="Proteomes" id="UP000321155">
    <property type="component" value="Unassembled WGS sequence"/>
</dbReference>
<evidence type="ECO:0000313" key="6">
    <source>
        <dbReference type="EMBL" id="GEO93315.1"/>
    </source>
</evidence>
<dbReference type="InterPro" id="IPR044587">
    <property type="entry name" value="HSP21-like"/>
</dbReference>
<keyword evidence="1" id="KW-0346">Stress response</keyword>
<keyword evidence="7" id="KW-1185">Reference proteome</keyword>
<proteinExistence type="inferred from homology"/>
<feature type="compositionally biased region" description="Low complexity" evidence="4">
    <location>
        <begin position="189"/>
        <end position="207"/>
    </location>
</feature>
<comment type="similarity">
    <text evidence="2 3">Belongs to the small heat shock protein (HSP20) family.</text>
</comment>
<dbReference type="PANTHER" id="PTHR46733">
    <property type="entry name" value="26.5 KDA HEAT SHOCK PROTEIN, MITOCHONDRIAL"/>
    <property type="match status" value="1"/>
</dbReference>
<dbReference type="PROSITE" id="PS01031">
    <property type="entry name" value="SHSP"/>
    <property type="match status" value="1"/>
</dbReference>
<dbReference type="CDD" id="cd06464">
    <property type="entry name" value="ACD_sHsps-like"/>
    <property type="match status" value="1"/>
</dbReference>
<dbReference type="Gene3D" id="2.60.40.790">
    <property type="match status" value="1"/>
</dbReference>
<evidence type="ECO:0000256" key="1">
    <source>
        <dbReference type="ARBA" id="ARBA00023016"/>
    </source>
</evidence>
<organism evidence="6 7">
    <name type="scientific">Kocuria flava</name>
    <dbReference type="NCBI Taxonomy" id="446860"/>
    <lineage>
        <taxon>Bacteria</taxon>
        <taxon>Bacillati</taxon>
        <taxon>Actinomycetota</taxon>
        <taxon>Actinomycetes</taxon>
        <taxon>Micrococcales</taxon>
        <taxon>Micrococcaceae</taxon>
        <taxon>Kocuria</taxon>
    </lineage>
</organism>
<evidence type="ECO:0000313" key="7">
    <source>
        <dbReference type="Proteomes" id="UP000321155"/>
    </source>
</evidence>
<dbReference type="EMBL" id="BJZR01000104">
    <property type="protein sequence ID" value="GEO93315.1"/>
    <property type="molecule type" value="Genomic_DNA"/>
</dbReference>
<comment type="caution">
    <text evidence="6">The sequence shown here is derived from an EMBL/GenBank/DDBJ whole genome shotgun (WGS) entry which is preliminary data.</text>
</comment>
<evidence type="ECO:0000256" key="3">
    <source>
        <dbReference type="RuleBase" id="RU003616"/>
    </source>
</evidence>
<protein>
    <recommendedName>
        <fullName evidence="5">SHSP domain-containing protein</fullName>
    </recommendedName>
</protein>
<dbReference type="PANTHER" id="PTHR46733:SF4">
    <property type="entry name" value="HEAT SHOCK PROTEIN 21, CHLOROPLASTIC"/>
    <property type="match status" value="1"/>
</dbReference>
<evidence type="ECO:0000256" key="4">
    <source>
        <dbReference type="SAM" id="MobiDB-lite"/>
    </source>
</evidence>
<dbReference type="InterPro" id="IPR002068">
    <property type="entry name" value="A-crystallin/Hsp20_dom"/>
</dbReference>
<feature type="region of interest" description="Disordered" evidence="4">
    <location>
        <begin position="120"/>
        <end position="207"/>
    </location>
</feature>
<gene>
    <name evidence="6" type="ORF">KFL01_26210</name>
</gene>
<dbReference type="InterPro" id="IPR008978">
    <property type="entry name" value="HSP20-like_chaperone"/>
</dbReference>
<accession>A0ABQ0X7I6</accession>
<dbReference type="SUPFAM" id="SSF49764">
    <property type="entry name" value="HSP20-like chaperones"/>
    <property type="match status" value="1"/>
</dbReference>
<sequence>MAGLMRRDPFEVLEPFRRLLEGGDLQAATPRVEEFREGSTVVIRAELPGIDPEADVELTVVDDTLRLRAERRERSEHRTKDGYRSEFHYGSFSRTLPLPAGCKEEDITATYTDGVLEVRAPVREQDERPATRRIPVRRTGGALGAGGTSSGGAETGGTGAAGTAAGGTATGTGTTGATPGTTTAGGTGPATPAGGSTGGPAPEGSIP</sequence>
<feature type="compositionally biased region" description="Basic and acidic residues" evidence="4">
    <location>
        <begin position="120"/>
        <end position="130"/>
    </location>
</feature>
<evidence type="ECO:0000256" key="2">
    <source>
        <dbReference type="PROSITE-ProRule" id="PRU00285"/>
    </source>
</evidence>
<feature type="compositionally biased region" description="Gly residues" evidence="4">
    <location>
        <begin position="141"/>
        <end position="174"/>
    </location>
</feature>
<evidence type="ECO:0000259" key="5">
    <source>
        <dbReference type="PROSITE" id="PS01031"/>
    </source>
</evidence>
<reference evidence="6 7" key="1">
    <citation type="submission" date="2019-07" db="EMBL/GenBank/DDBJ databases">
        <title>Whole genome shotgun sequence of Kocuria flava NBRC 107626.</title>
        <authorList>
            <person name="Hosoyama A."/>
            <person name="Uohara A."/>
            <person name="Ohji S."/>
            <person name="Ichikawa N."/>
        </authorList>
    </citation>
    <scope>NUCLEOTIDE SEQUENCE [LARGE SCALE GENOMIC DNA]</scope>
    <source>
        <strain evidence="6 7">NBRC 107626</strain>
    </source>
</reference>
<dbReference type="RefSeq" id="WP_083529280.1">
    <property type="nucleotide sequence ID" value="NZ_BJZR01000104.1"/>
</dbReference>
<name>A0ABQ0X7I6_9MICC</name>